<dbReference type="Proteomes" id="UP000095287">
    <property type="component" value="Unplaced"/>
</dbReference>
<protein>
    <submittedName>
        <fullName evidence="4">Uncharacterized protein</fullName>
    </submittedName>
</protein>
<keyword evidence="3" id="KW-1185">Reference proteome</keyword>
<feature type="region of interest" description="Disordered" evidence="1">
    <location>
        <begin position="31"/>
        <end position="60"/>
    </location>
</feature>
<dbReference type="WBParaSite" id="L893_g19067.t1">
    <property type="protein sequence ID" value="L893_g19067.t1"/>
    <property type="gene ID" value="L893_g19067"/>
</dbReference>
<dbReference type="AlphaFoldDB" id="A0A1I7YSK4"/>
<proteinExistence type="predicted"/>
<accession>A0A1I7YSK4</accession>
<organism evidence="3 4">
    <name type="scientific">Steinernema glaseri</name>
    <dbReference type="NCBI Taxonomy" id="37863"/>
    <lineage>
        <taxon>Eukaryota</taxon>
        <taxon>Metazoa</taxon>
        <taxon>Ecdysozoa</taxon>
        <taxon>Nematoda</taxon>
        <taxon>Chromadorea</taxon>
        <taxon>Rhabditida</taxon>
        <taxon>Tylenchina</taxon>
        <taxon>Panagrolaimomorpha</taxon>
        <taxon>Strongyloidoidea</taxon>
        <taxon>Steinernematidae</taxon>
        <taxon>Steinernema</taxon>
    </lineage>
</organism>
<evidence type="ECO:0000313" key="3">
    <source>
        <dbReference type="Proteomes" id="UP000095287"/>
    </source>
</evidence>
<feature type="signal peptide" evidence="2">
    <location>
        <begin position="1"/>
        <end position="24"/>
    </location>
</feature>
<reference evidence="4" key="1">
    <citation type="submission" date="2016-11" db="UniProtKB">
        <authorList>
            <consortium name="WormBaseParasite"/>
        </authorList>
    </citation>
    <scope>IDENTIFICATION</scope>
</reference>
<keyword evidence="2" id="KW-0732">Signal</keyword>
<name>A0A1I7YSK4_9BILA</name>
<evidence type="ECO:0000313" key="4">
    <source>
        <dbReference type="WBParaSite" id="L893_g19067.t1"/>
    </source>
</evidence>
<evidence type="ECO:0000256" key="1">
    <source>
        <dbReference type="SAM" id="MobiDB-lite"/>
    </source>
</evidence>
<sequence length="60" mass="6396">MHSSRFCLSLSLPLLLLLAPLALGASDGVVRFGDADGPMASRARRSLEEGEIEDSPKKVD</sequence>
<feature type="chain" id="PRO_5009312511" evidence="2">
    <location>
        <begin position="25"/>
        <end position="60"/>
    </location>
</feature>
<evidence type="ECO:0000256" key="2">
    <source>
        <dbReference type="SAM" id="SignalP"/>
    </source>
</evidence>